<dbReference type="OrthoDB" id="9779233at2"/>
<dbReference type="PANTHER" id="PTHR32251">
    <property type="entry name" value="3-OXO-5-ALPHA-STEROID 4-DEHYDROGENASE"/>
    <property type="match status" value="1"/>
</dbReference>
<dbReference type="GO" id="GO:0016020">
    <property type="term" value="C:membrane"/>
    <property type="evidence" value="ECO:0007669"/>
    <property type="project" value="TreeGrafter"/>
</dbReference>
<keyword evidence="1" id="KW-0472">Membrane</keyword>
<feature type="transmembrane region" description="Helical" evidence="1">
    <location>
        <begin position="31"/>
        <end position="50"/>
    </location>
</feature>
<dbReference type="STRING" id="92835.RS81_03534"/>
<dbReference type="AlphaFoldDB" id="A0A0M2H2J8"/>
<evidence type="ECO:0000313" key="3">
    <source>
        <dbReference type="Proteomes" id="UP000033956"/>
    </source>
</evidence>
<accession>A0A0M2H2J8</accession>
<dbReference type="EMBL" id="JYIZ01000057">
    <property type="protein sequence ID" value="KJL37773.1"/>
    <property type="molecule type" value="Genomic_DNA"/>
</dbReference>
<dbReference type="Pfam" id="PF06966">
    <property type="entry name" value="DUF1295"/>
    <property type="match status" value="1"/>
</dbReference>
<dbReference type="InterPro" id="IPR010721">
    <property type="entry name" value="UstE-like"/>
</dbReference>
<feature type="transmembrane region" description="Helical" evidence="1">
    <location>
        <begin position="201"/>
        <end position="222"/>
    </location>
</feature>
<comment type="caution">
    <text evidence="2">The sequence shown here is derived from an EMBL/GenBank/DDBJ whole genome shotgun (WGS) entry which is preliminary data.</text>
</comment>
<keyword evidence="1" id="KW-1133">Transmembrane helix</keyword>
<dbReference type="PANTHER" id="PTHR32251:SF23">
    <property type="entry name" value="3-OXO-5-ALPHA-STEROID 4-DEHYDROGENASE (DUF1295)"/>
    <property type="match status" value="1"/>
</dbReference>
<evidence type="ECO:0000313" key="2">
    <source>
        <dbReference type="EMBL" id="KJL37773.1"/>
    </source>
</evidence>
<sequence length="283" mass="31424">MDPLVVVLWVAGAATAFCWVASLITKDTSWVDRLWSIVPVVYVWIFAVAATTDGPGADPVRLIVMAVLVTAWGARLTFNFARKGGYTGMEDYRWAILRGRMKPWQFQLFNLFFIVLYQNALLVLITVPAYIAWQNPVPFTGWDAAFAVLFAGFLIGEFVADQQQWAFHQAKRRAGGTLAPGFATTGLFAYSRHPNFFFEQAQWWAVYALGATAAATAGLGVWGGVFNWTIVGAALLTLLFLGSTIFTESITASKYPAYAEYRRTTSMLIPLPRRRHAATRMPA</sequence>
<gene>
    <name evidence="2" type="ORF">RS81_03534</name>
</gene>
<organism evidence="2 3">
    <name type="scientific">Microbacterium terrae</name>
    <dbReference type="NCBI Taxonomy" id="69369"/>
    <lineage>
        <taxon>Bacteria</taxon>
        <taxon>Bacillati</taxon>
        <taxon>Actinomycetota</taxon>
        <taxon>Actinomycetes</taxon>
        <taxon>Micrococcales</taxon>
        <taxon>Microbacteriaceae</taxon>
        <taxon>Microbacterium</taxon>
    </lineage>
</organism>
<keyword evidence="1" id="KW-0812">Transmembrane</keyword>
<dbReference type="Gene3D" id="1.20.120.1630">
    <property type="match status" value="1"/>
</dbReference>
<dbReference type="Proteomes" id="UP000033956">
    <property type="component" value="Unassembled WGS sequence"/>
</dbReference>
<feature type="transmembrane region" description="Helical" evidence="1">
    <location>
        <begin position="139"/>
        <end position="160"/>
    </location>
</feature>
<name>A0A0M2H2J8_9MICO</name>
<dbReference type="RefSeq" id="WP_045277372.1">
    <property type="nucleotide sequence ID" value="NZ_BAAAUP010000004.1"/>
</dbReference>
<evidence type="ECO:0000256" key="1">
    <source>
        <dbReference type="SAM" id="Phobius"/>
    </source>
</evidence>
<reference evidence="2 3" key="1">
    <citation type="submission" date="2015-02" db="EMBL/GenBank/DDBJ databases">
        <title>Draft genome sequences of ten Microbacterium spp. with emphasis on heavy metal contaminated environments.</title>
        <authorList>
            <person name="Corretto E."/>
        </authorList>
    </citation>
    <scope>NUCLEOTIDE SEQUENCE [LARGE SCALE GENOMIC DNA]</scope>
    <source>
        <strain evidence="2 3">DSM 12510</strain>
    </source>
</reference>
<dbReference type="PATRIC" id="fig|92835.4.peg.3568"/>
<evidence type="ECO:0008006" key="4">
    <source>
        <dbReference type="Google" id="ProtNLM"/>
    </source>
</evidence>
<feature type="transmembrane region" description="Helical" evidence="1">
    <location>
        <begin position="62"/>
        <end position="81"/>
    </location>
</feature>
<protein>
    <recommendedName>
        <fullName evidence="4">Steroid 5-alpha reductase C-terminal domain-containing protein</fullName>
    </recommendedName>
</protein>
<feature type="transmembrane region" description="Helical" evidence="1">
    <location>
        <begin position="6"/>
        <end position="24"/>
    </location>
</feature>
<feature type="transmembrane region" description="Helical" evidence="1">
    <location>
        <begin position="228"/>
        <end position="246"/>
    </location>
</feature>
<keyword evidence="3" id="KW-1185">Reference proteome</keyword>
<feature type="transmembrane region" description="Helical" evidence="1">
    <location>
        <begin position="108"/>
        <end position="133"/>
    </location>
</feature>
<proteinExistence type="predicted"/>